<evidence type="ECO:0000256" key="2">
    <source>
        <dbReference type="ARBA" id="ARBA00022692"/>
    </source>
</evidence>
<reference evidence="8 9" key="1">
    <citation type="journal article" date="2019" name="Environ. Microbiol.">
        <title>Species interactions and distinct microbial communities in high Arctic permafrost affected cryosols are associated with the CH4 and CO2 gas fluxes.</title>
        <authorList>
            <person name="Altshuler I."/>
            <person name="Hamel J."/>
            <person name="Turney S."/>
            <person name="Magnuson E."/>
            <person name="Levesque R."/>
            <person name="Greer C."/>
            <person name="Whyte L.G."/>
        </authorList>
    </citation>
    <scope>NUCLEOTIDE SEQUENCE [LARGE SCALE GENOMIC DNA]</scope>
    <source>
        <strain evidence="8 9">S06.C</strain>
    </source>
</reference>
<dbReference type="PANTHER" id="PTHR30386">
    <property type="entry name" value="MEMBRANE FUSION SUBUNIT OF EMRAB-TOLC MULTIDRUG EFFLUX PUMP"/>
    <property type="match status" value="1"/>
</dbReference>
<protein>
    <submittedName>
        <fullName evidence="8">HlyD family efflux transporter periplasmic adaptor subunit</fullName>
    </submittedName>
</protein>
<dbReference type="SUPFAM" id="SSF111369">
    <property type="entry name" value="HlyD-like secretion proteins"/>
    <property type="match status" value="1"/>
</dbReference>
<comment type="caution">
    <text evidence="8">The sequence shown here is derived from an EMBL/GenBank/DDBJ whole genome shotgun (WGS) entry which is preliminary data.</text>
</comment>
<feature type="domain" description="AprE-like beta-barrel" evidence="7">
    <location>
        <begin position="301"/>
        <end position="393"/>
    </location>
</feature>
<dbReference type="AlphaFoldDB" id="A0A502DIF4"/>
<keyword evidence="4 5" id="KW-0472">Membrane</keyword>
<proteinExistence type="predicted"/>
<dbReference type="InterPro" id="IPR050739">
    <property type="entry name" value="MFP"/>
</dbReference>
<dbReference type="EMBL" id="RCZI01000005">
    <property type="protein sequence ID" value="TPG25307.1"/>
    <property type="molecule type" value="Genomic_DNA"/>
</dbReference>
<dbReference type="OrthoDB" id="9775513at2"/>
<keyword evidence="2 5" id="KW-0812">Transmembrane</keyword>
<evidence type="ECO:0000259" key="7">
    <source>
        <dbReference type="Pfam" id="PF26002"/>
    </source>
</evidence>
<comment type="subcellular location">
    <subcellularLocation>
        <location evidence="1">Membrane</location>
        <topology evidence="1">Single-pass membrane protein</topology>
    </subcellularLocation>
</comment>
<evidence type="ECO:0000256" key="4">
    <source>
        <dbReference type="ARBA" id="ARBA00023136"/>
    </source>
</evidence>
<name>A0A502DIF4_9BURK</name>
<evidence type="ECO:0000256" key="3">
    <source>
        <dbReference type="ARBA" id="ARBA00022989"/>
    </source>
</evidence>
<dbReference type="Gene3D" id="2.40.50.100">
    <property type="match status" value="1"/>
</dbReference>
<evidence type="ECO:0000256" key="1">
    <source>
        <dbReference type="ARBA" id="ARBA00004167"/>
    </source>
</evidence>
<accession>A0A502DIF4</accession>
<feature type="domain" description="AprE-like long alpha-helical hairpin" evidence="6">
    <location>
        <begin position="119"/>
        <end position="186"/>
    </location>
</feature>
<evidence type="ECO:0000256" key="5">
    <source>
        <dbReference type="SAM" id="Phobius"/>
    </source>
</evidence>
<evidence type="ECO:0000313" key="8">
    <source>
        <dbReference type="EMBL" id="TPG25307.1"/>
    </source>
</evidence>
<dbReference type="Proteomes" id="UP000319212">
    <property type="component" value="Unassembled WGS sequence"/>
</dbReference>
<gene>
    <name evidence="8" type="ORF">EAH82_17315</name>
</gene>
<organism evidence="8 9">
    <name type="scientific">Variovorax guangxiensis</name>
    <dbReference type="NCBI Taxonomy" id="1775474"/>
    <lineage>
        <taxon>Bacteria</taxon>
        <taxon>Pseudomonadati</taxon>
        <taxon>Pseudomonadota</taxon>
        <taxon>Betaproteobacteria</taxon>
        <taxon>Burkholderiales</taxon>
        <taxon>Comamonadaceae</taxon>
        <taxon>Variovorax</taxon>
    </lineage>
</organism>
<evidence type="ECO:0000259" key="6">
    <source>
        <dbReference type="Pfam" id="PF25994"/>
    </source>
</evidence>
<sequence length="415" mass="45318">MSAPSMTARSARVPGAALVSASSQGGAMPALDDFDEVRASRSGRVVWLVTLFLAAFFAWAWFFQIDEVSSGLGKVIPTSREQRIQSLEGGILTELRVREGEVVEKGAVLAQLDPTRGESNVEETAARYRAALASSARLRAEVEGHSNLQFPDELRKWPQLQAAETALFRSRRSSLNETLGGLNQALALVRRELDITSSLVTSGAASTVELIRLQRQGADLELKIAEARAGYMVRSREELAKADAEVKSLSSVVRGRADTLERLTLLSPVRGVVKHLEVTTIGGVVPPNGSLMTLVPLDDQLLIEARISPRDIAFMHPGQDALVKITAYDYAVYGALPGKVVNIAPDTQRDEVKPEIVYYPVMIRTEADALVSAAGQRFPIVPGMVTTADIRTGRKTVWDYLTKPLNRAREAFRER</sequence>
<evidence type="ECO:0000313" key="9">
    <source>
        <dbReference type="Proteomes" id="UP000319212"/>
    </source>
</evidence>
<dbReference type="PANTHER" id="PTHR30386:SF26">
    <property type="entry name" value="TRANSPORT PROTEIN COMB"/>
    <property type="match status" value="1"/>
</dbReference>
<dbReference type="Pfam" id="PF26002">
    <property type="entry name" value="Beta-barrel_AprE"/>
    <property type="match status" value="1"/>
</dbReference>
<feature type="transmembrane region" description="Helical" evidence="5">
    <location>
        <begin position="45"/>
        <end position="63"/>
    </location>
</feature>
<dbReference type="Pfam" id="PF25994">
    <property type="entry name" value="HH_AprE"/>
    <property type="match status" value="1"/>
</dbReference>
<dbReference type="InterPro" id="IPR058982">
    <property type="entry name" value="Beta-barrel_AprE"/>
</dbReference>
<dbReference type="PRINTS" id="PR01490">
    <property type="entry name" value="RTXTOXIND"/>
</dbReference>
<keyword evidence="3 5" id="KW-1133">Transmembrane helix</keyword>
<dbReference type="InterPro" id="IPR058781">
    <property type="entry name" value="HH_AprE-like"/>
</dbReference>
<dbReference type="GO" id="GO:0016020">
    <property type="term" value="C:membrane"/>
    <property type="evidence" value="ECO:0007669"/>
    <property type="project" value="UniProtKB-SubCell"/>
</dbReference>
<dbReference type="Gene3D" id="2.40.30.170">
    <property type="match status" value="1"/>
</dbReference>